<proteinExistence type="predicted"/>
<keyword evidence="2" id="KW-0808">Transferase</keyword>
<feature type="domain" description="Polysaccharide pyruvyl transferase" evidence="1">
    <location>
        <begin position="18"/>
        <end position="280"/>
    </location>
</feature>
<reference evidence="2 3" key="1">
    <citation type="submission" date="2019-06" db="EMBL/GenBank/DDBJ databases">
        <title>Complete genome of Microbacterium foliorum M2.</title>
        <authorList>
            <person name="Cao G."/>
        </authorList>
    </citation>
    <scope>NUCLEOTIDE SEQUENCE [LARGE SCALE GENOMIC DNA]</scope>
    <source>
        <strain evidence="2 3">M2</strain>
    </source>
</reference>
<dbReference type="Proteomes" id="UP000316125">
    <property type="component" value="Chromosome"/>
</dbReference>
<evidence type="ECO:0000313" key="2">
    <source>
        <dbReference type="EMBL" id="QDE35761.1"/>
    </source>
</evidence>
<sequence length="344" mass="37705">MPDSSKRAVVVGPYRVHNFGDDLVGAIIAKHLQRAGYDVTVPKLGEQNAEWLGIEYAEDYGDLIQRSDMVVVGGGGILSDTSGSKPGASYLDIVAQAALRGELTGKRVMVTSVGAGPWILEKSKMLAFAVSILAEKIGVREQESYDHLASIGVSGPKVVLGADCALLSADYLDFAPRRGREMGFQFDVGSFEDLKANPRLQEISDAAIQYVRDNAKKITLISNGRGRPQLAASAPDTGIMRYAGLEDYLGRLSGHKTVFTSHLHLAITSYSQRIPTVSLYVREKTRRFYEQIGHPERAVDLSTATVDDFKRLIAEAETAVWTDKDEETLQRLKGDARRLLEFID</sequence>
<dbReference type="GO" id="GO:0016740">
    <property type="term" value="F:transferase activity"/>
    <property type="evidence" value="ECO:0007669"/>
    <property type="project" value="UniProtKB-KW"/>
</dbReference>
<dbReference type="PANTHER" id="PTHR36836:SF1">
    <property type="entry name" value="COLANIC ACID BIOSYNTHESIS PROTEIN WCAK"/>
    <property type="match status" value="1"/>
</dbReference>
<name>A0A4Y5YS86_9MICO</name>
<evidence type="ECO:0000259" key="1">
    <source>
        <dbReference type="Pfam" id="PF04230"/>
    </source>
</evidence>
<dbReference type="OrthoDB" id="5053258at2"/>
<protein>
    <submittedName>
        <fullName evidence="2">Polysaccharide pyruvyl transferase family protein</fullName>
    </submittedName>
</protein>
<dbReference type="AlphaFoldDB" id="A0A4Y5YS86"/>
<dbReference type="PANTHER" id="PTHR36836">
    <property type="entry name" value="COLANIC ACID BIOSYNTHESIS PROTEIN WCAK"/>
    <property type="match status" value="1"/>
</dbReference>
<accession>A0A4Y5YS86</accession>
<dbReference type="InterPro" id="IPR007345">
    <property type="entry name" value="Polysacch_pyruvyl_Trfase"/>
</dbReference>
<evidence type="ECO:0000313" key="3">
    <source>
        <dbReference type="Proteomes" id="UP000316125"/>
    </source>
</evidence>
<organism evidence="2 3">
    <name type="scientific">Microbacterium foliorum</name>
    <dbReference type="NCBI Taxonomy" id="104336"/>
    <lineage>
        <taxon>Bacteria</taxon>
        <taxon>Bacillati</taxon>
        <taxon>Actinomycetota</taxon>
        <taxon>Actinomycetes</taxon>
        <taxon>Micrococcales</taxon>
        <taxon>Microbacteriaceae</taxon>
        <taxon>Microbacterium</taxon>
    </lineage>
</organism>
<dbReference type="EMBL" id="CP041040">
    <property type="protein sequence ID" value="QDE35761.1"/>
    <property type="molecule type" value="Genomic_DNA"/>
</dbReference>
<dbReference type="Pfam" id="PF04230">
    <property type="entry name" value="PS_pyruv_trans"/>
    <property type="match status" value="1"/>
</dbReference>
<gene>
    <name evidence="2" type="ORF">FIV50_13755</name>
</gene>